<dbReference type="InterPro" id="IPR001424">
    <property type="entry name" value="SOD_Cu_Zn_dom"/>
</dbReference>
<feature type="domain" description="WAP" evidence="7">
    <location>
        <begin position="166"/>
        <end position="213"/>
    </location>
</feature>
<dbReference type="Pfam" id="PF01826">
    <property type="entry name" value="TIL"/>
    <property type="match status" value="3"/>
</dbReference>
<evidence type="ECO:0000259" key="7">
    <source>
        <dbReference type="PROSITE" id="PS51390"/>
    </source>
</evidence>
<evidence type="ECO:0000256" key="5">
    <source>
        <dbReference type="SAM" id="MobiDB-lite"/>
    </source>
</evidence>
<sequence>MCPDGNPSIRQCNNDSDCMFGDEMCAVGKCCSVCSQHRRQVLNNLPTNNVVGVHIPQCDPTGKHYRAVQCRTGTEECWCVSRYGRIIGLLKPKTADSNAACEILRLTVKRIMEEKRERVKIRRKQENLTSPKQESQSIAILSKGQQGTESKQQLQSINNEIGDKCLWMKSGRCPDQPASLTGTSKLCHCDGDCSGLQKCCPVLAGGLACSPNITISTGFIRQNDDFHARCIPENECPQQITEPEKRCIDPLREYKTCGSACPISCFSQFEKCTTEGCVEGCFCKVPYILENGSDSIHSRCILPVYCPLLLGDYSPLNATIHFVAMAPTTLNSHLFPEHRKDSITQPTVMRCSDPLKNFHICGSGCPAGCNNQMAGFCGTQCVAGCFCRNSYILQDAYNLNSRCVLPHQCQSLAVQQQQICSDPRKEWTHCFSYECVRSCSNPEAKCTSNDCTPGCICREPYLLLDLRNPNSRCVLPSECGSQCSDPLKEYQACASSCPMGCNNRVPQTCSPCVSGCFCKSGFVFEDAVNWRTSKCIPLNQCPMTNITALLFNPENNNSENMAECPATTVDLSGKFCNFDSDCPMQQRCCRSNLFGMISSKRSRCTCIDPHAYWDSCGVLCPEYCGQPATPVCSPTCNPGCHCASGYVKARNHVMAPCVLRTQCLQQGNYHDTIEERERTSESYNVYKEIATVKILNDGNKIIGDVKIKEISKERIKLEGTIEGLPNGEHALIVHQAGDLSNSCANVGPIMAPDKKFNVSAIFGNIKVDGTKNATIDREIDWPKDISLIGRSLVIHKLSVMEWSLRNKDILPLACGTIGFASP</sequence>
<dbReference type="GO" id="GO:0005576">
    <property type="term" value="C:extracellular region"/>
    <property type="evidence" value="ECO:0007669"/>
    <property type="project" value="InterPro"/>
</dbReference>
<organism evidence="8 9">
    <name type="scientific">Loa loa</name>
    <name type="common">Eye worm</name>
    <name type="synonym">Filaria loa</name>
    <dbReference type="NCBI Taxonomy" id="7209"/>
    <lineage>
        <taxon>Eukaryota</taxon>
        <taxon>Metazoa</taxon>
        <taxon>Ecdysozoa</taxon>
        <taxon>Nematoda</taxon>
        <taxon>Chromadorea</taxon>
        <taxon>Rhabditida</taxon>
        <taxon>Spirurina</taxon>
        <taxon>Spiruromorpha</taxon>
        <taxon>Filarioidea</taxon>
        <taxon>Onchocercidae</taxon>
        <taxon>Loa</taxon>
    </lineage>
</organism>
<comment type="caution">
    <text evidence="4">Lacks conserved residue(s) required for the propagation of feature annotation.</text>
</comment>
<protein>
    <submittedName>
        <fullName evidence="9">Thyroglobulin type-1 domain-containing protein</fullName>
    </submittedName>
</protein>
<dbReference type="PROSITE" id="PS51162">
    <property type="entry name" value="THYROGLOBULIN_1_2"/>
    <property type="match status" value="1"/>
</dbReference>
<dbReference type="InterPro" id="IPR036084">
    <property type="entry name" value="Ser_inhib-like_sf"/>
</dbReference>
<dbReference type="PANTHER" id="PTHR23259">
    <property type="entry name" value="RIDDLE"/>
    <property type="match status" value="1"/>
</dbReference>
<dbReference type="STRING" id="7209.A0A1I7W1Q2"/>
<dbReference type="InterPro" id="IPR051368">
    <property type="entry name" value="SerProtInhib-TIL_Domain"/>
</dbReference>
<dbReference type="Proteomes" id="UP000095285">
    <property type="component" value="Unassembled WGS sequence"/>
</dbReference>
<dbReference type="CDD" id="cd19941">
    <property type="entry name" value="TIL"/>
    <property type="match status" value="5"/>
</dbReference>
<reference evidence="9" key="2">
    <citation type="submission" date="2016-11" db="UniProtKB">
        <authorList>
            <consortium name="WormBaseParasite"/>
        </authorList>
    </citation>
    <scope>IDENTIFICATION</scope>
</reference>
<dbReference type="eggNOG" id="KOG0441">
    <property type="taxonomic scope" value="Eukaryota"/>
</dbReference>
<dbReference type="SUPFAM" id="SSF49329">
    <property type="entry name" value="Cu,Zn superoxide dismutase-like"/>
    <property type="match status" value="1"/>
</dbReference>
<dbReference type="CDD" id="cd00191">
    <property type="entry name" value="TY"/>
    <property type="match status" value="1"/>
</dbReference>
<feature type="domain" description="Thyroglobulin type-1" evidence="6">
    <location>
        <begin position="31"/>
        <end position="101"/>
    </location>
</feature>
<accession>A0A1I7W1Q2</accession>
<reference evidence="8" key="1">
    <citation type="submission" date="2012-04" db="EMBL/GenBank/DDBJ databases">
        <title>The Genome Sequence of Loa loa.</title>
        <authorList>
            <consortium name="The Broad Institute Genome Sequencing Platform"/>
            <consortium name="Broad Institute Genome Sequencing Center for Infectious Disease"/>
            <person name="Nutman T.B."/>
            <person name="Fink D.L."/>
            <person name="Russ C."/>
            <person name="Young S."/>
            <person name="Zeng Q."/>
            <person name="Gargeya S."/>
            <person name="Alvarado L."/>
            <person name="Berlin A."/>
            <person name="Chapman S.B."/>
            <person name="Chen Z."/>
            <person name="Freedman E."/>
            <person name="Gellesch M."/>
            <person name="Goldberg J."/>
            <person name="Griggs A."/>
            <person name="Gujja S."/>
            <person name="Heilman E.R."/>
            <person name="Heiman D."/>
            <person name="Howarth C."/>
            <person name="Mehta T."/>
            <person name="Neiman D."/>
            <person name="Pearson M."/>
            <person name="Roberts A."/>
            <person name="Saif S."/>
            <person name="Shea T."/>
            <person name="Shenoy N."/>
            <person name="Sisk P."/>
            <person name="Stolte C."/>
            <person name="Sykes S."/>
            <person name="White J."/>
            <person name="Yandava C."/>
            <person name="Haas B."/>
            <person name="Henn M.R."/>
            <person name="Nusbaum C."/>
            <person name="Birren B."/>
        </authorList>
    </citation>
    <scope>NUCLEOTIDE SEQUENCE [LARGE SCALE GENOMIC DNA]</scope>
</reference>
<dbReference type="Pfam" id="PF00086">
    <property type="entry name" value="Thyroglobulin_1"/>
    <property type="match status" value="1"/>
</dbReference>
<dbReference type="SUPFAM" id="SSF57256">
    <property type="entry name" value="Elafin-like"/>
    <property type="match status" value="1"/>
</dbReference>
<evidence type="ECO:0000313" key="9">
    <source>
        <dbReference type="WBParaSite" id="EN70_868"/>
    </source>
</evidence>
<keyword evidence="2" id="KW-0722">Serine protease inhibitor</keyword>
<dbReference type="SMART" id="SM00211">
    <property type="entry name" value="TY"/>
    <property type="match status" value="1"/>
</dbReference>
<dbReference type="GO" id="GO:0046872">
    <property type="term" value="F:metal ion binding"/>
    <property type="evidence" value="ECO:0007669"/>
    <property type="project" value="InterPro"/>
</dbReference>
<feature type="compositionally biased region" description="Polar residues" evidence="5">
    <location>
        <begin position="127"/>
        <end position="153"/>
    </location>
</feature>
<dbReference type="WBParaSite" id="EN70_868">
    <property type="protein sequence ID" value="EN70_868"/>
    <property type="gene ID" value="EN70_868"/>
</dbReference>
<dbReference type="InterPro" id="IPR036645">
    <property type="entry name" value="Elafin-like_sf"/>
</dbReference>
<dbReference type="InterPro" id="IPR008197">
    <property type="entry name" value="WAP_dom"/>
</dbReference>
<proteinExistence type="predicted"/>
<feature type="disulfide bond" evidence="4">
    <location>
        <begin position="70"/>
        <end position="77"/>
    </location>
</feature>
<evidence type="ECO:0000256" key="1">
    <source>
        <dbReference type="ARBA" id="ARBA00022690"/>
    </source>
</evidence>
<evidence type="ECO:0000313" key="8">
    <source>
        <dbReference type="Proteomes" id="UP000095285"/>
    </source>
</evidence>
<dbReference type="SUPFAM" id="SSF57610">
    <property type="entry name" value="Thyroglobulin type-1 domain"/>
    <property type="match status" value="1"/>
</dbReference>
<dbReference type="Gene3D" id="2.60.40.200">
    <property type="entry name" value="Superoxide dismutase, copper/zinc binding domain"/>
    <property type="match status" value="1"/>
</dbReference>
<evidence type="ECO:0000256" key="4">
    <source>
        <dbReference type="PROSITE-ProRule" id="PRU00500"/>
    </source>
</evidence>
<dbReference type="InterPro" id="IPR036857">
    <property type="entry name" value="Thyroglobulin_1_sf"/>
</dbReference>
<dbReference type="SMART" id="SM00217">
    <property type="entry name" value="WAP"/>
    <property type="match status" value="1"/>
</dbReference>
<dbReference type="Pfam" id="PF00095">
    <property type="entry name" value="WAP"/>
    <property type="match status" value="2"/>
</dbReference>
<dbReference type="InterPro" id="IPR000716">
    <property type="entry name" value="Thyroglobulin_1"/>
</dbReference>
<evidence type="ECO:0000256" key="3">
    <source>
        <dbReference type="ARBA" id="ARBA00023157"/>
    </source>
</evidence>
<dbReference type="SUPFAM" id="SSF57567">
    <property type="entry name" value="Serine protease inhibitors"/>
    <property type="match status" value="3"/>
</dbReference>
<dbReference type="Pfam" id="PF00080">
    <property type="entry name" value="Sod_Cu"/>
    <property type="match status" value="1"/>
</dbReference>
<dbReference type="AlphaFoldDB" id="A0A1I7W1Q2"/>
<keyword evidence="3 4" id="KW-1015">Disulfide bond</keyword>
<dbReference type="InterPro" id="IPR036423">
    <property type="entry name" value="SOD-like_Cu/Zn_dom_sf"/>
</dbReference>
<evidence type="ECO:0000256" key="2">
    <source>
        <dbReference type="ARBA" id="ARBA00022900"/>
    </source>
</evidence>
<name>A0A1I7W1Q2_LOALO</name>
<keyword evidence="8" id="KW-1185">Reference proteome</keyword>
<dbReference type="PANTHER" id="PTHR23259:SF70">
    <property type="entry name" value="ACCESSORY GLAND PROTEIN ACP62F-RELATED"/>
    <property type="match status" value="1"/>
</dbReference>
<evidence type="ECO:0000259" key="6">
    <source>
        <dbReference type="PROSITE" id="PS51162"/>
    </source>
</evidence>
<dbReference type="GO" id="GO:0004867">
    <property type="term" value="F:serine-type endopeptidase inhibitor activity"/>
    <property type="evidence" value="ECO:0007669"/>
    <property type="project" value="UniProtKB-KW"/>
</dbReference>
<dbReference type="Gene3D" id="2.10.25.10">
    <property type="entry name" value="Laminin"/>
    <property type="match status" value="5"/>
</dbReference>
<dbReference type="GO" id="GO:0006801">
    <property type="term" value="P:superoxide metabolic process"/>
    <property type="evidence" value="ECO:0007669"/>
    <property type="project" value="InterPro"/>
</dbReference>
<feature type="region of interest" description="Disordered" evidence="5">
    <location>
        <begin position="123"/>
        <end position="153"/>
    </location>
</feature>
<dbReference type="InterPro" id="IPR002919">
    <property type="entry name" value="TIL_dom"/>
</dbReference>
<dbReference type="PROSITE" id="PS51390">
    <property type="entry name" value="WAP"/>
    <property type="match status" value="1"/>
</dbReference>
<keyword evidence="1" id="KW-0646">Protease inhibitor</keyword>